<name>A0A6A6ZWZ7_9PLEO</name>
<evidence type="ECO:0000313" key="3">
    <source>
        <dbReference type="Proteomes" id="UP000799424"/>
    </source>
</evidence>
<protein>
    <submittedName>
        <fullName evidence="2">HET-domain-containing protein</fullName>
    </submittedName>
</protein>
<organism evidence="2 3">
    <name type="scientific">Ophiobolus disseminans</name>
    <dbReference type="NCBI Taxonomy" id="1469910"/>
    <lineage>
        <taxon>Eukaryota</taxon>
        <taxon>Fungi</taxon>
        <taxon>Dikarya</taxon>
        <taxon>Ascomycota</taxon>
        <taxon>Pezizomycotina</taxon>
        <taxon>Dothideomycetes</taxon>
        <taxon>Pleosporomycetidae</taxon>
        <taxon>Pleosporales</taxon>
        <taxon>Pleosporineae</taxon>
        <taxon>Phaeosphaeriaceae</taxon>
        <taxon>Ophiobolus</taxon>
    </lineage>
</organism>
<evidence type="ECO:0000259" key="1">
    <source>
        <dbReference type="Pfam" id="PF06985"/>
    </source>
</evidence>
<dbReference type="Pfam" id="PF06985">
    <property type="entry name" value="HET"/>
    <property type="match status" value="1"/>
</dbReference>
<sequence>MRLLNAETLRFKTFFSDDQTPPYAILSHTWGDEEVSYQDMMYEEVIDNLSYQKIIETAKIAKQKHLDYFWVDTCCIDKTSSAELQEAINSMWRWYRTSAYCAVYLEDSKDSQSRWITRGWTLQELIAPRNVWFYDCNWLPTFDKLSGLDVIEEITKIPKQVLSTSDLSMSSVAQKMSWAANRKTTRIEDAAYSLMGLFDVHMPMLYGEGDNAFRRLQEQIIKTDPDDSILDW</sequence>
<dbReference type="EMBL" id="MU006227">
    <property type="protein sequence ID" value="KAF2825580.1"/>
    <property type="molecule type" value="Genomic_DNA"/>
</dbReference>
<keyword evidence="3" id="KW-1185">Reference proteome</keyword>
<evidence type="ECO:0000313" key="2">
    <source>
        <dbReference type="EMBL" id="KAF2825580.1"/>
    </source>
</evidence>
<dbReference type="InterPro" id="IPR010730">
    <property type="entry name" value="HET"/>
</dbReference>
<feature type="domain" description="Heterokaryon incompatibility" evidence="1">
    <location>
        <begin position="23"/>
        <end position="112"/>
    </location>
</feature>
<dbReference type="AlphaFoldDB" id="A0A6A6ZWZ7"/>
<dbReference type="PANTHER" id="PTHR10622">
    <property type="entry name" value="HET DOMAIN-CONTAINING PROTEIN"/>
    <property type="match status" value="1"/>
</dbReference>
<dbReference type="Proteomes" id="UP000799424">
    <property type="component" value="Unassembled WGS sequence"/>
</dbReference>
<accession>A0A6A6ZWZ7</accession>
<proteinExistence type="predicted"/>
<reference evidence="2" key="1">
    <citation type="journal article" date="2020" name="Stud. Mycol.">
        <title>101 Dothideomycetes genomes: a test case for predicting lifestyles and emergence of pathogens.</title>
        <authorList>
            <person name="Haridas S."/>
            <person name="Albert R."/>
            <person name="Binder M."/>
            <person name="Bloem J."/>
            <person name="Labutti K."/>
            <person name="Salamov A."/>
            <person name="Andreopoulos B."/>
            <person name="Baker S."/>
            <person name="Barry K."/>
            <person name="Bills G."/>
            <person name="Bluhm B."/>
            <person name="Cannon C."/>
            <person name="Castanera R."/>
            <person name="Culley D."/>
            <person name="Daum C."/>
            <person name="Ezra D."/>
            <person name="Gonzalez J."/>
            <person name="Henrissat B."/>
            <person name="Kuo A."/>
            <person name="Liang C."/>
            <person name="Lipzen A."/>
            <person name="Lutzoni F."/>
            <person name="Magnuson J."/>
            <person name="Mondo S."/>
            <person name="Nolan M."/>
            <person name="Ohm R."/>
            <person name="Pangilinan J."/>
            <person name="Park H.-J."/>
            <person name="Ramirez L."/>
            <person name="Alfaro M."/>
            <person name="Sun H."/>
            <person name="Tritt A."/>
            <person name="Yoshinaga Y."/>
            <person name="Zwiers L.-H."/>
            <person name="Turgeon B."/>
            <person name="Goodwin S."/>
            <person name="Spatafora J."/>
            <person name="Crous P."/>
            <person name="Grigoriev I."/>
        </authorList>
    </citation>
    <scope>NUCLEOTIDE SEQUENCE</scope>
    <source>
        <strain evidence="2">CBS 113818</strain>
    </source>
</reference>
<feature type="non-terminal residue" evidence="2">
    <location>
        <position position="232"/>
    </location>
</feature>
<dbReference type="OrthoDB" id="20872at2759"/>
<gene>
    <name evidence="2" type="ORF">CC86DRAFT_237135</name>
</gene>
<dbReference type="PANTHER" id="PTHR10622:SF12">
    <property type="entry name" value="HET DOMAIN-CONTAINING PROTEIN"/>
    <property type="match status" value="1"/>
</dbReference>